<feature type="transmembrane region" description="Helical" evidence="1">
    <location>
        <begin position="65"/>
        <end position="83"/>
    </location>
</feature>
<feature type="transmembrane region" description="Helical" evidence="1">
    <location>
        <begin position="6"/>
        <end position="22"/>
    </location>
</feature>
<feature type="transmembrane region" description="Helical" evidence="1">
    <location>
        <begin position="95"/>
        <end position="114"/>
    </location>
</feature>
<organism evidence="2">
    <name type="scientific">candidate division WOR-3 bacterium</name>
    <dbReference type="NCBI Taxonomy" id="2052148"/>
    <lineage>
        <taxon>Bacteria</taxon>
        <taxon>Bacteria division WOR-3</taxon>
    </lineage>
</organism>
<name>A0A7C3Z0M6_UNCW3</name>
<protein>
    <submittedName>
        <fullName evidence="2">Uncharacterized protein</fullName>
    </submittedName>
</protein>
<dbReference type="AlphaFoldDB" id="A0A7C3Z0M6"/>
<keyword evidence="1" id="KW-1133">Transmembrane helix</keyword>
<sequence>MPQEIWIWVGAILTLFIFSFLYGDNPFYRFAEHLYVGVSVGYTIAITWHNFFYPDLVVPLFKQGNLIYLIPFLLGILYFSIFFPKVSWLIRIPMGFVLGYGSGVAIPAVLQANIIKQIQGTFLTPNLLSRTDLLIWGIISLIGVVATVIYFFFSREQKGITKGLASLGIIFLMIGFGASFGYTVMARVSLLLGRIQFLLRDWLGVIK</sequence>
<evidence type="ECO:0000313" key="2">
    <source>
        <dbReference type="EMBL" id="HGE99697.1"/>
    </source>
</evidence>
<feature type="transmembrane region" description="Helical" evidence="1">
    <location>
        <begin position="165"/>
        <end position="185"/>
    </location>
</feature>
<proteinExistence type="predicted"/>
<keyword evidence="1" id="KW-0812">Transmembrane</keyword>
<dbReference type="EMBL" id="DTMQ01000040">
    <property type="protein sequence ID" value="HGE99697.1"/>
    <property type="molecule type" value="Genomic_DNA"/>
</dbReference>
<comment type="caution">
    <text evidence="2">The sequence shown here is derived from an EMBL/GenBank/DDBJ whole genome shotgun (WGS) entry which is preliminary data.</text>
</comment>
<feature type="transmembrane region" description="Helical" evidence="1">
    <location>
        <begin position="134"/>
        <end position="153"/>
    </location>
</feature>
<gene>
    <name evidence="2" type="ORF">ENX07_06485</name>
</gene>
<accession>A0A7C3Z0M6</accession>
<reference evidence="2" key="1">
    <citation type="journal article" date="2020" name="mSystems">
        <title>Genome- and Community-Level Interaction Insights into Carbon Utilization and Element Cycling Functions of Hydrothermarchaeota in Hydrothermal Sediment.</title>
        <authorList>
            <person name="Zhou Z."/>
            <person name="Liu Y."/>
            <person name="Xu W."/>
            <person name="Pan J."/>
            <person name="Luo Z.H."/>
            <person name="Li M."/>
        </authorList>
    </citation>
    <scope>NUCLEOTIDE SEQUENCE [LARGE SCALE GENOMIC DNA]</scope>
    <source>
        <strain evidence="2">SpSt-906</strain>
    </source>
</reference>
<evidence type="ECO:0000256" key="1">
    <source>
        <dbReference type="SAM" id="Phobius"/>
    </source>
</evidence>
<feature type="transmembrane region" description="Helical" evidence="1">
    <location>
        <begin position="34"/>
        <end position="53"/>
    </location>
</feature>
<keyword evidence="1" id="KW-0472">Membrane</keyword>